<gene>
    <name evidence="4" type="ORF">XBP1_1950017</name>
</gene>
<dbReference type="EMBL" id="CBSW010000107">
    <property type="protein sequence ID" value="CDG96175.1"/>
    <property type="molecule type" value="Genomic_DNA"/>
</dbReference>
<dbReference type="SUPFAM" id="SSF56349">
    <property type="entry name" value="DNA breaking-rejoining enzymes"/>
    <property type="match status" value="1"/>
</dbReference>
<evidence type="ECO:0000313" key="5">
    <source>
        <dbReference type="Proteomes" id="UP000028511"/>
    </source>
</evidence>
<dbReference type="GO" id="GO:0015074">
    <property type="term" value="P:DNA integration"/>
    <property type="evidence" value="ECO:0007669"/>
    <property type="project" value="UniProtKB-KW"/>
</dbReference>
<dbReference type="PANTHER" id="PTHR30349:SF94">
    <property type="entry name" value="INTEGRASE_RECOMBINASE HI_1414-RELATED"/>
    <property type="match status" value="1"/>
</dbReference>
<dbReference type="GO" id="GO:0006310">
    <property type="term" value="P:DNA recombination"/>
    <property type="evidence" value="ECO:0007669"/>
    <property type="project" value="UniProtKB-KW"/>
</dbReference>
<dbReference type="GO" id="GO:0003677">
    <property type="term" value="F:DNA binding"/>
    <property type="evidence" value="ECO:0007669"/>
    <property type="project" value="InterPro"/>
</dbReference>
<keyword evidence="1" id="KW-0229">DNA integration</keyword>
<evidence type="ECO:0000313" key="4">
    <source>
        <dbReference type="EMBL" id="CDG96175.1"/>
    </source>
</evidence>
<proteinExistence type="predicted"/>
<dbReference type="InterPro" id="IPR011010">
    <property type="entry name" value="DNA_brk_join_enz"/>
</dbReference>
<organism evidence="4 5">
    <name type="scientific">Xenorhabdus bovienii str. puntauvense</name>
    <dbReference type="NCBI Taxonomy" id="1398201"/>
    <lineage>
        <taxon>Bacteria</taxon>
        <taxon>Pseudomonadati</taxon>
        <taxon>Pseudomonadota</taxon>
        <taxon>Gammaproteobacteria</taxon>
        <taxon>Enterobacterales</taxon>
        <taxon>Morganellaceae</taxon>
        <taxon>Xenorhabdus</taxon>
    </lineage>
</organism>
<reference evidence="4" key="1">
    <citation type="submission" date="2013-07" db="EMBL/GenBank/DDBJ databases">
        <title>Sub-species coevolution in mutualistic symbiosis.</title>
        <authorList>
            <person name="Murfin K."/>
            <person name="Klassen J."/>
            <person name="Lee M."/>
            <person name="Forst S."/>
            <person name="Stock P."/>
            <person name="Goodrich-Blair H."/>
        </authorList>
    </citation>
    <scope>NUCLEOTIDE SEQUENCE [LARGE SCALE GENOMIC DNA]</scope>
    <source>
        <strain evidence="4">Puntauvense</strain>
    </source>
</reference>
<dbReference type="CDD" id="cd00796">
    <property type="entry name" value="INT_Rci_Hp1_C"/>
    <property type="match status" value="1"/>
</dbReference>
<dbReference type="Gene3D" id="1.10.443.10">
    <property type="entry name" value="Intergrase catalytic core"/>
    <property type="match status" value="1"/>
</dbReference>
<dbReference type="PROSITE" id="PS51898">
    <property type="entry name" value="TYR_RECOMBINASE"/>
    <property type="match status" value="1"/>
</dbReference>
<evidence type="ECO:0000259" key="3">
    <source>
        <dbReference type="PROSITE" id="PS51898"/>
    </source>
</evidence>
<evidence type="ECO:0000256" key="2">
    <source>
        <dbReference type="ARBA" id="ARBA00023172"/>
    </source>
</evidence>
<comment type="caution">
    <text evidence="4">The sequence shown here is derived from an EMBL/GenBank/DDBJ whole genome shotgun (WGS) entry which is preliminary data.</text>
</comment>
<dbReference type="InterPro" id="IPR013762">
    <property type="entry name" value="Integrase-like_cat_sf"/>
</dbReference>
<feature type="domain" description="Tyr recombinase" evidence="3">
    <location>
        <begin position="179"/>
        <end position="356"/>
    </location>
</feature>
<dbReference type="HOGENOM" id="CLU_027562_32_0_6"/>
<accession>A0A077NE56</accession>
<dbReference type="Pfam" id="PF00589">
    <property type="entry name" value="Phage_integrase"/>
    <property type="match status" value="1"/>
</dbReference>
<protein>
    <submittedName>
        <fullName evidence="4">Phage integrase</fullName>
    </submittedName>
</protein>
<name>A0A077NE56_XENBV</name>
<sequence length="370" mass="42379">MAYYSIEKRPRADGTIRYRCTVGVKSGGKYIYRENRTFGKQSHAKTWGAMRVAELEQNGVPMQNDTEDLTVGDLLCKYINDPNLGKKAGKSKKSVLNSLSKSDLAKLALTELSISHIIEHCKQRYSKGITPAAINHDVIYLSTVLKSAKPVYDVDYTSNPAHEARSVLTQMGLISKSQRRSRRPEREELDRLMEVLRRRGSHWTSNIPYEDILNFSILSCMRIGEVCGIRWDDIDEKQRAVLVRDRKDPRKKAGNHMFVPLLGEAWDIVQRQPKSDDGLIFPYNTISISRGFHEACTELGIEDLRYHDLRREGASRLFEAGFSIEEVAQVTGHRSLNVLWQVYTELYPQSLHDKFNRLMQQKKDDSTPTT</sequence>
<dbReference type="RefSeq" id="WP_038216159.1">
    <property type="nucleotide sequence ID" value="NZ_CAWLWN010000177.1"/>
</dbReference>
<dbReference type="AlphaFoldDB" id="A0A077NE56"/>
<keyword evidence="2" id="KW-0233">DNA recombination</keyword>
<evidence type="ECO:0000256" key="1">
    <source>
        <dbReference type="ARBA" id="ARBA00022908"/>
    </source>
</evidence>
<dbReference type="Proteomes" id="UP000028511">
    <property type="component" value="Unassembled WGS sequence"/>
</dbReference>
<dbReference type="InterPro" id="IPR002104">
    <property type="entry name" value="Integrase_catalytic"/>
</dbReference>
<dbReference type="InterPro" id="IPR050090">
    <property type="entry name" value="Tyrosine_recombinase_XerCD"/>
</dbReference>
<dbReference type="PANTHER" id="PTHR30349">
    <property type="entry name" value="PHAGE INTEGRASE-RELATED"/>
    <property type="match status" value="1"/>
</dbReference>